<keyword evidence="2" id="KW-0560">Oxidoreductase</keyword>
<name>A0A399FC12_9DEIN</name>
<dbReference type="Proteomes" id="UP000266178">
    <property type="component" value="Unassembled WGS sequence"/>
</dbReference>
<feature type="domain" description="Intradiol ring-cleavage dioxygenases" evidence="1">
    <location>
        <begin position="53"/>
        <end position="155"/>
    </location>
</feature>
<keyword evidence="3" id="KW-1185">Reference proteome</keyword>
<dbReference type="InterPro" id="IPR015889">
    <property type="entry name" value="Intradiol_dOase_core"/>
</dbReference>
<dbReference type="EMBL" id="QWLB01000008">
    <property type="protein sequence ID" value="RIH93225.1"/>
    <property type="molecule type" value="Genomic_DNA"/>
</dbReference>
<dbReference type="Gene3D" id="2.60.130.10">
    <property type="entry name" value="Aromatic compound dioxygenase"/>
    <property type="match status" value="1"/>
</dbReference>
<dbReference type="GO" id="GO:0016702">
    <property type="term" value="F:oxidoreductase activity, acting on single donors with incorporation of molecular oxygen, incorporation of two atoms of oxygen"/>
    <property type="evidence" value="ECO:0007669"/>
    <property type="project" value="InterPro"/>
</dbReference>
<dbReference type="SUPFAM" id="SSF49482">
    <property type="entry name" value="Aromatic compound dioxygenase"/>
    <property type="match status" value="1"/>
</dbReference>
<dbReference type="InterPro" id="IPR006311">
    <property type="entry name" value="TAT_signal"/>
</dbReference>
<proteinExistence type="predicted"/>
<evidence type="ECO:0000313" key="2">
    <source>
        <dbReference type="EMBL" id="RIH93225.1"/>
    </source>
</evidence>
<organism evidence="2 3">
    <name type="scientific">Meiothermus granaticius NBRC 107808</name>
    <dbReference type="NCBI Taxonomy" id="1227551"/>
    <lineage>
        <taxon>Bacteria</taxon>
        <taxon>Thermotogati</taxon>
        <taxon>Deinococcota</taxon>
        <taxon>Deinococci</taxon>
        <taxon>Thermales</taxon>
        <taxon>Thermaceae</taxon>
        <taxon>Meiothermus</taxon>
    </lineage>
</organism>
<dbReference type="GO" id="GO:0008199">
    <property type="term" value="F:ferric iron binding"/>
    <property type="evidence" value="ECO:0007669"/>
    <property type="project" value="InterPro"/>
</dbReference>
<comment type="caution">
    <text evidence="2">The sequence shown here is derived from an EMBL/GenBank/DDBJ whole genome shotgun (WGS) entry which is preliminary data.</text>
</comment>
<dbReference type="Pfam" id="PF00775">
    <property type="entry name" value="Dioxygenase_C"/>
    <property type="match status" value="1"/>
</dbReference>
<keyword evidence="2" id="KW-0223">Dioxygenase</keyword>
<dbReference type="PANTHER" id="PTHR34315:SF1">
    <property type="entry name" value="INTRADIOL RING-CLEAVAGE DIOXYGENASES DOMAIN-CONTAINING PROTEIN-RELATED"/>
    <property type="match status" value="1"/>
</dbReference>
<evidence type="ECO:0000259" key="1">
    <source>
        <dbReference type="Pfam" id="PF00775"/>
    </source>
</evidence>
<dbReference type="EC" id="1.13.11.-" evidence="2"/>
<dbReference type="PROSITE" id="PS51318">
    <property type="entry name" value="TAT"/>
    <property type="match status" value="1"/>
</dbReference>
<dbReference type="CDD" id="cd03457">
    <property type="entry name" value="intradiol_dioxygenase_like"/>
    <property type="match status" value="1"/>
</dbReference>
<dbReference type="InterPro" id="IPR000627">
    <property type="entry name" value="Intradiol_dOase_C"/>
</dbReference>
<gene>
    <name evidence="2" type="primary">clcA_1</name>
    <name evidence="2" type="ORF">Mgrana_00852</name>
</gene>
<dbReference type="RefSeq" id="WP_119356362.1">
    <property type="nucleotide sequence ID" value="NZ_BJXM01000004.1"/>
</dbReference>
<dbReference type="PANTHER" id="PTHR34315">
    <property type="match status" value="1"/>
</dbReference>
<reference evidence="2 3" key="1">
    <citation type="submission" date="2018-08" db="EMBL/GenBank/DDBJ databases">
        <title>Meiothermus granaticius genome AF-68 sequencing project.</title>
        <authorList>
            <person name="Da Costa M.S."/>
            <person name="Albuquerque L."/>
            <person name="Raposo P."/>
            <person name="Froufe H.J.C."/>
            <person name="Barroso C.S."/>
            <person name="Egas C."/>
        </authorList>
    </citation>
    <scope>NUCLEOTIDE SEQUENCE [LARGE SCALE GENOMIC DNA]</scope>
    <source>
        <strain evidence="2 3">AF-68</strain>
    </source>
</reference>
<sequence length="235" mass="25550">MDNDDHRVGQLLSRRSALRVLGGAALGTGWLTGSGSKAQSSLPSCVVRPALMEGPFFVDEKLNRSDVRSDSHSGEVRPGVPLVLTFWVSQVRPGACSPLPGVMVDIWHCDALGAYSGVEANRTVGQDFLRGYQVTAQDGGAKFTAIYPGWYPGRAVHIHFKLRYRGTEFTSQLFFPEEVTDQVHATQPYARKGPRNTPNARDSLYRNGGHQLLLSLRGSPSQGYTAGFDVGMNLG</sequence>
<accession>A0A399FC12</accession>
<dbReference type="OrthoDB" id="9800887at2"/>
<dbReference type="AlphaFoldDB" id="A0A399FC12"/>
<protein>
    <submittedName>
        <fullName evidence="2">Chlorocatechol 1,2-dioxygenase</fullName>
        <ecNumber evidence="2">1.13.11.-</ecNumber>
    </submittedName>
</protein>
<evidence type="ECO:0000313" key="3">
    <source>
        <dbReference type="Proteomes" id="UP000266178"/>
    </source>
</evidence>